<dbReference type="EMBL" id="JAOXHL010000001">
    <property type="protein sequence ID" value="MCV3728179.1"/>
    <property type="molecule type" value="Genomic_DNA"/>
</dbReference>
<dbReference type="RefSeq" id="WP_263821510.1">
    <property type="nucleotide sequence ID" value="NZ_JAOXHL010000001.1"/>
</dbReference>
<feature type="compositionally biased region" description="Polar residues" evidence="1">
    <location>
        <begin position="46"/>
        <end position="67"/>
    </location>
</feature>
<gene>
    <name evidence="4" type="ORF">OF376_00040</name>
</gene>
<dbReference type="NCBIfam" id="NF045842">
    <property type="entry name" value="MIP_near_MIB"/>
    <property type="match status" value="1"/>
</dbReference>
<protein>
    <submittedName>
        <fullName evidence="4">DUF31 family protein</fullName>
    </submittedName>
</protein>
<feature type="domain" description="DUF31" evidence="3">
    <location>
        <begin position="335"/>
        <end position="724"/>
    </location>
</feature>
<evidence type="ECO:0000256" key="2">
    <source>
        <dbReference type="SAM" id="SignalP"/>
    </source>
</evidence>
<dbReference type="InterPro" id="IPR022381">
    <property type="entry name" value="Uncharacterised_MG067"/>
</dbReference>
<evidence type="ECO:0000259" key="3">
    <source>
        <dbReference type="Pfam" id="PF01732"/>
    </source>
</evidence>
<dbReference type="Proteomes" id="UP001208245">
    <property type="component" value="Unassembled WGS sequence"/>
</dbReference>
<dbReference type="PROSITE" id="PS51257">
    <property type="entry name" value="PROKAR_LIPOPROTEIN"/>
    <property type="match status" value="1"/>
</dbReference>
<comment type="caution">
    <text evidence="4">The sequence shown here is derived from an EMBL/GenBank/DDBJ whole genome shotgun (WGS) entry which is preliminary data.</text>
</comment>
<feature type="signal peptide" evidence="2">
    <location>
        <begin position="1"/>
        <end position="27"/>
    </location>
</feature>
<keyword evidence="2" id="KW-0732">Signal</keyword>
<feature type="region of interest" description="Disordered" evidence="1">
    <location>
        <begin position="349"/>
        <end position="372"/>
    </location>
</feature>
<evidence type="ECO:0000256" key="1">
    <source>
        <dbReference type="SAM" id="MobiDB-lite"/>
    </source>
</evidence>
<reference evidence="4 5" key="1">
    <citation type="journal article" date="2020" name="Int. J. Syst. Evol. Microbiol.">
        <title>Ureaplasma miroungigenitalium sp. nov. isolated from northern elephant seals (Mirounga angustirostris) and Ureaplasma zalophigenitalium sp. nov. isolated from California sea lions (Zalophus californianus).</title>
        <authorList>
            <person name="Volokhov D.V."/>
            <person name="Gulland F.M."/>
            <person name="Gao Y."/>
            <person name="Chizhikov V.E."/>
        </authorList>
    </citation>
    <scope>NUCLEOTIDE SEQUENCE [LARGE SCALE GENOMIC DNA]</scope>
    <source>
        <strain evidence="4 5">ES3182-GEN</strain>
    </source>
</reference>
<proteinExistence type="predicted"/>
<feature type="region of interest" description="Disordered" evidence="1">
    <location>
        <begin position="34"/>
        <end position="88"/>
    </location>
</feature>
<feature type="chain" id="PRO_5045603125" evidence="2">
    <location>
        <begin position="28"/>
        <end position="807"/>
    </location>
</feature>
<accession>A0ABT3BLN6</accession>
<dbReference type="Pfam" id="PF01732">
    <property type="entry name" value="Mycop_pep_DUF31"/>
    <property type="match status" value="1"/>
</dbReference>
<evidence type="ECO:0000313" key="4">
    <source>
        <dbReference type="EMBL" id="MCV3728179.1"/>
    </source>
</evidence>
<dbReference type="InterPro" id="IPR022382">
    <property type="entry name" value="Mycoplasma_peptidase_DUF31"/>
</dbReference>
<feature type="compositionally biased region" description="Low complexity" evidence="1">
    <location>
        <begin position="68"/>
        <end position="83"/>
    </location>
</feature>
<dbReference type="NCBIfam" id="NF045841">
    <property type="entry name" value="Ig_SerProt_MIP"/>
    <property type="match status" value="1"/>
</dbReference>
<evidence type="ECO:0000313" key="5">
    <source>
        <dbReference type="Proteomes" id="UP001208245"/>
    </source>
</evidence>
<dbReference type="PRINTS" id="PR00840">
    <property type="entry name" value="Y06768FAMILY"/>
</dbReference>
<sequence>MLKSKKKHRWLWTLCAMGFLTASTAIIATSCKNPNKPQEEIIDPTNPKNESSSTTPDDSQNTSTQHDTPNNPANPNTNPNPNNDQLVDAPVPAEIRPIMDQLEVVISQYNNVQTPPANLTINDLKNNLDQIKLTLKGQQLSLFSARVSELRPDYNSAQQDISSKTGHAVLIVQIVHNKTKTYITKEIEIQGFKTSPVLVDENGFIVQEENADQKQKQLDYFTKYTAAERVKYDNDDYMVGLKNQWHNALLRDVRPDLASVQANQKNTFNTLSAALGLDTYDNQAYKGYTLPVYNPDNTVNGLSIANNLPPQGPAWVDAYHRNGFKNKGLARLLLNKQYQTMGEQTFSVSFTNKNPDYKPGNENDPSISTDDKSKFSLSLHRGTMWILDYEQPQDNSYPTKWYFATNLHVADLLNETTQGISLTRLNQNPPLNTKFTLTDYDDHFTSFIISNQEEELKSQRINDICHVVYQATDFLNKDPVDYLADEFKAKYADKKEFADFAVIEIDFSKVQANEWSIWANNKQAFNDLHTNQEITQALTNDYANQKDKQIKFINYDYLNHFTDHDAPLLKADFEKYPGDQFYLLGYPLAIEDFYFSQYDEEKVKQLYRNSTSLWTNGKYEFFDQPSIDEVGVSQETKEKTQKEMQYGGRFSYQVGYRSFLNKPGISDAFLASPYNGQKLMKTHDNHEYISFGLQYLPRDYEPYGGASGSSMRNQRNEVIGLYHTKTQNTSTGLVLALRSQGFDYKGLYGQYNLPQYDLIYGTGKDQKTSYRQALASLYQANPQMRTNLFPNGFAQENIDPKFLFKNS</sequence>
<name>A0ABT3BLN6_9BACT</name>
<organism evidence="4 5">
    <name type="scientific">Ureaplasma miroungigenitalium</name>
    <dbReference type="NCBI Taxonomy" id="1042321"/>
    <lineage>
        <taxon>Bacteria</taxon>
        <taxon>Bacillati</taxon>
        <taxon>Mycoplasmatota</taxon>
        <taxon>Mycoplasmoidales</taxon>
        <taxon>Mycoplasmoidaceae</taxon>
        <taxon>Ureaplasma</taxon>
    </lineage>
</organism>
<keyword evidence="5" id="KW-1185">Reference proteome</keyword>